<sequence length="452" mass="49883">MTPRKRTYNDLLRGLLTEARWTNHNFAFAVNRVAAEAGITLHYDRTSVSHWLSGTRPRPPVPSFAAEALSRRLGRPVSATDTGMADTTANEVDPVFATRESGFTALHRLLRSDLESRRRTALREQPFRVDWASAPRRYGRPEKPHLRSVLDGDHQSGLLAAVTAMTSAFAAADRAFGGGHARLALVAYLETDIMGLARSATAERNGGQLVSSLAGLTDLVGFMCFDDLQHHLAQCYYRIALRLADEAGDSAGHALVLRGMSTQACFLGHNRRAARLADAAVDRIGTVQRPGTRAALLGQAAVSHAALDDRKTALSRLSGAEKYLDGADDPQEPKGSTDRADIEHLVGLALILLHDHGHAEHALRESLRHRPDGERRARLLTTHQLATLQLRQGDAERACATWQWFLDECSWVRSGRVHSALHAIKRRLHPHRGNIVVRQTLKRAERLIDAHR</sequence>
<dbReference type="Proteomes" id="UP000187486">
    <property type="component" value="Unassembled WGS sequence"/>
</dbReference>
<accession>A0A1R0L405</accession>
<gene>
    <name evidence="1" type="ORF">BS329_01750</name>
</gene>
<dbReference type="EMBL" id="MQUQ01000001">
    <property type="protein sequence ID" value="OLZ57418.1"/>
    <property type="molecule type" value="Genomic_DNA"/>
</dbReference>
<dbReference type="STRING" id="76021.BS329_01750"/>
<organism evidence="1 2">
    <name type="scientific">Amycolatopsis coloradensis</name>
    <dbReference type="NCBI Taxonomy" id="76021"/>
    <lineage>
        <taxon>Bacteria</taxon>
        <taxon>Bacillati</taxon>
        <taxon>Actinomycetota</taxon>
        <taxon>Actinomycetes</taxon>
        <taxon>Pseudonocardiales</taxon>
        <taxon>Pseudonocardiaceae</taxon>
        <taxon>Amycolatopsis</taxon>
    </lineage>
</organism>
<reference evidence="1 2" key="1">
    <citation type="submission" date="2016-01" db="EMBL/GenBank/DDBJ databases">
        <title>Amycolatopsis coloradensis genome sequencing and assembly.</title>
        <authorList>
            <person name="Mayilraj S."/>
        </authorList>
    </citation>
    <scope>NUCLEOTIDE SEQUENCE [LARGE SCALE GENOMIC DNA]</scope>
    <source>
        <strain evidence="1 2">DSM 44225</strain>
    </source>
</reference>
<name>A0A1R0L405_9PSEU</name>
<dbReference type="AlphaFoldDB" id="A0A1R0L405"/>
<proteinExistence type="predicted"/>
<evidence type="ECO:0008006" key="3">
    <source>
        <dbReference type="Google" id="ProtNLM"/>
    </source>
</evidence>
<comment type="caution">
    <text evidence="1">The sequence shown here is derived from an EMBL/GenBank/DDBJ whole genome shotgun (WGS) entry which is preliminary data.</text>
</comment>
<dbReference type="InterPro" id="IPR011990">
    <property type="entry name" value="TPR-like_helical_dom_sf"/>
</dbReference>
<evidence type="ECO:0000313" key="1">
    <source>
        <dbReference type="EMBL" id="OLZ57418.1"/>
    </source>
</evidence>
<evidence type="ECO:0000313" key="2">
    <source>
        <dbReference type="Proteomes" id="UP000187486"/>
    </source>
</evidence>
<dbReference type="SUPFAM" id="SSF48452">
    <property type="entry name" value="TPR-like"/>
    <property type="match status" value="1"/>
</dbReference>
<dbReference type="OrthoDB" id="3213425at2"/>
<dbReference type="Gene3D" id="1.25.40.10">
    <property type="entry name" value="Tetratricopeptide repeat domain"/>
    <property type="match status" value="1"/>
</dbReference>
<dbReference type="RefSeq" id="WP_076155045.1">
    <property type="nucleotide sequence ID" value="NZ_MQUQ01000001.1"/>
</dbReference>
<protein>
    <recommendedName>
        <fullName evidence="3">Transcriptional regulator</fullName>
    </recommendedName>
</protein>
<keyword evidence="2" id="KW-1185">Reference proteome</keyword>